<gene>
    <name evidence="1" type="ORF">JMJ56_28175</name>
</gene>
<dbReference type="RefSeq" id="WP_202835080.1">
    <property type="nucleotide sequence ID" value="NZ_JAETWB010000039.1"/>
</dbReference>
<reference evidence="1 2" key="1">
    <citation type="submission" date="2021-01" db="EMBL/GenBank/DDBJ databases">
        <title>Belnapia mucosa sp. nov. and Belnapia arida sp. nov., isolated from the Tabernas Desert (Almeria, Spain).</title>
        <authorList>
            <person name="Molina-Menor E."/>
            <person name="Vidal-Verdu A."/>
            <person name="Calonge A."/>
            <person name="Satari L."/>
            <person name="Pereto J."/>
            <person name="Porcar M."/>
        </authorList>
    </citation>
    <scope>NUCLEOTIDE SEQUENCE [LARGE SCALE GENOMIC DNA]</scope>
    <source>
        <strain evidence="1 2">T18</strain>
    </source>
</reference>
<name>A0ABS1UB00_9PROT</name>
<keyword evidence="2" id="KW-1185">Reference proteome</keyword>
<proteinExistence type="predicted"/>
<accession>A0ABS1UB00</accession>
<dbReference type="EMBL" id="JAETWB010000039">
    <property type="protein sequence ID" value="MBL6081867.1"/>
    <property type="molecule type" value="Genomic_DNA"/>
</dbReference>
<sequence>MVPASIAGVWLFSEQHRFEGVHRARHAAWDRVAASLAGSSYLQLPALLRCLTASLGFHHVHHLAPQIPNYLLEACQNAHSAFAIARIVTLREAFSSPDHLL</sequence>
<dbReference type="Proteomes" id="UP000660885">
    <property type="component" value="Unassembled WGS sequence"/>
</dbReference>
<evidence type="ECO:0000313" key="1">
    <source>
        <dbReference type="EMBL" id="MBL6081867.1"/>
    </source>
</evidence>
<evidence type="ECO:0000313" key="2">
    <source>
        <dbReference type="Proteomes" id="UP000660885"/>
    </source>
</evidence>
<protein>
    <submittedName>
        <fullName evidence="1">Fatty acid desaturase</fullName>
    </submittedName>
</protein>
<organism evidence="1 2">
    <name type="scientific">Belnapia arida</name>
    <dbReference type="NCBI Taxonomy" id="2804533"/>
    <lineage>
        <taxon>Bacteria</taxon>
        <taxon>Pseudomonadati</taxon>
        <taxon>Pseudomonadota</taxon>
        <taxon>Alphaproteobacteria</taxon>
        <taxon>Acetobacterales</taxon>
        <taxon>Roseomonadaceae</taxon>
        <taxon>Belnapia</taxon>
    </lineage>
</organism>
<comment type="caution">
    <text evidence="1">The sequence shown here is derived from an EMBL/GenBank/DDBJ whole genome shotgun (WGS) entry which is preliminary data.</text>
</comment>